<comment type="caution">
    <text evidence="4">The sequence shown here is derived from an EMBL/GenBank/DDBJ whole genome shotgun (WGS) entry which is preliminary data.</text>
</comment>
<dbReference type="RefSeq" id="WP_305171142.1">
    <property type="nucleotide sequence ID" value="NZ_JAUUUU010000007.1"/>
</dbReference>
<evidence type="ECO:0000256" key="2">
    <source>
        <dbReference type="ARBA" id="ARBA00024200"/>
    </source>
</evidence>
<dbReference type="NCBIfam" id="TIGR01682">
    <property type="entry name" value="moaD"/>
    <property type="match status" value="1"/>
</dbReference>
<dbReference type="InterPro" id="IPR012675">
    <property type="entry name" value="Beta-grasp_dom_sf"/>
</dbReference>
<dbReference type="Proteomes" id="UP001178354">
    <property type="component" value="Unassembled WGS sequence"/>
</dbReference>
<reference evidence="4" key="2">
    <citation type="submission" date="2023-08" db="EMBL/GenBank/DDBJ databases">
        <authorList>
            <person name="Luo J."/>
        </authorList>
    </citation>
    <scope>NUCLEOTIDE SEQUENCE</scope>
    <source>
        <strain evidence="4">DSM 25064</strain>
    </source>
</reference>
<protein>
    <recommendedName>
        <fullName evidence="3">Molybdopterin synthase sulfur carrier subunit</fullName>
    </recommendedName>
</protein>
<accession>A0AAW8B538</accession>
<keyword evidence="5" id="KW-1185">Reference proteome</keyword>
<dbReference type="Pfam" id="PF02597">
    <property type="entry name" value="ThiS"/>
    <property type="match status" value="1"/>
</dbReference>
<dbReference type="AlphaFoldDB" id="A0AAW8B538"/>
<dbReference type="SUPFAM" id="SSF54285">
    <property type="entry name" value="MoaD/ThiS"/>
    <property type="match status" value="1"/>
</dbReference>
<organism evidence="4 5">
    <name type="scientific">Porticoccus litoralis</name>
    <dbReference type="NCBI Taxonomy" id="434086"/>
    <lineage>
        <taxon>Bacteria</taxon>
        <taxon>Pseudomonadati</taxon>
        <taxon>Pseudomonadota</taxon>
        <taxon>Gammaproteobacteria</taxon>
        <taxon>Cellvibrionales</taxon>
        <taxon>Porticoccaceae</taxon>
        <taxon>Porticoccus</taxon>
    </lineage>
</organism>
<reference evidence="4" key="1">
    <citation type="journal article" date="2010" name="Int. J. Syst. Evol. Microbiol.">
        <title>Porticoccus litoralis gen. nov., sp. nov., a gammaproteobacterium isolated from the Yellow Sea.</title>
        <authorList>
            <person name="Oh H.M."/>
            <person name="Kim H."/>
            <person name="Kim K.M."/>
            <person name="Min G.S."/>
            <person name="Cho J.C."/>
        </authorList>
    </citation>
    <scope>NUCLEOTIDE SEQUENCE</scope>
    <source>
        <strain evidence="4">DSM 25064</strain>
    </source>
</reference>
<dbReference type="PANTHER" id="PTHR33359:SF1">
    <property type="entry name" value="MOLYBDOPTERIN SYNTHASE SULFUR CARRIER SUBUNIT"/>
    <property type="match status" value="1"/>
</dbReference>
<keyword evidence="1" id="KW-0547">Nucleotide-binding</keyword>
<dbReference type="EMBL" id="JAUUUU010000007">
    <property type="protein sequence ID" value="MDP1521478.1"/>
    <property type="molecule type" value="Genomic_DNA"/>
</dbReference>
<dbReference type="InterPro" id="IPR016155">
    <property type="entry name" value="Mopterin_synth/thiamin_S_b"/>
</dbReference>
<dbReference type="InterPro" id="IPR003749">
    <property type="entry name" value="ThiS/MoaD-like"/>
</dbReference>
<evidence type="ECO:0000256" key="3">
    <source>
        <dbReference type="ARBA" id="ARBA00024247"/>
    </source>
</evidence>
<dbReference type="GO" id="GO:1990133">
    <property type="term" value="C:molybdopterin adenylyltransferase complex"/>
    <property type="evidence" value="ECO:0007669"/>
    <property type="project" value="TreeGrafter"/>
</dbReference>
<evidence type="ECO:0000313" key="4">
    <source>
        <dbReference type="EMBL" id="MDP1521478.1"/>
    </source>
</evidence>
<dbReference type="InterPro" id="IPR044672">
    <property type="entry name" value="MOCS2A"/>
</dbReference>
<sequence>MKILFFGSLREQLGTGELELTLPDHVQTVSDLVSTLKQRGEQWQQGLGQGQFLCAINQVMTVDTASLSDNDELALFPPVTGG</sequence>
<dbReference type="PANTHER" id="PTHR33359">
    <property type="entry name" value="MOLYBDOPTERIN SYNTHASE SULFUR CARRIER SUBUNIT"/>
    <property type="match status" value="1"/>
</dbReference>
<proteinExistence type="inferred from homology"/>
<dbReference type="GO" id="GO:0000166">
    <property type="term" value="F:nucleotide binding"/>
    <property type="evidence" value="ECO:0007669"/>
    <property type="project" value="UniProtKB-KW"/>
</dbReference>
<evidence type="ECO:0000256" key="1">
    <source>
        <dbReference type="ARBA" id="ARBA00022741"/>
    </source>
</evidence>
<comment type="similarity">
    <text evidence="2">Belongs to the MoaD family.</text>
</comment>
<dbReference type="Gene3D" id="3.10.20.30">
    <property type="match status" value="1"/>
</dbReference>
<evidence type="ECO:0000313" key="5">
    <source>
        <dbReference type="Proteomes" id="UP001178354"/>
    </source>
</evidence>
<dbReference type="GO" id="GO:0006777">
    <property type="term" value="P:Mo-molybdopterin cofactor biosynthetic process"/>
    <property type="evidence" value="ECO:0007669"/>
    <property type="project" value="InterPro"/>
</dbReference>
<name>A0AAW8B538_9GAMM</name>
<gene>
    <name evidence="4" type="primary">moaD</name>
    <name evidence="4" type="ORF">Q8A57_10905</name>
</gene>
<dbReference type="CDD" id="cd00754">
    <property type="entry name" value="Ubl_MoaD"/>
    <property type="match status" value="1"/>
</dbReference>